<keyword evidence="11 15" id="KW-0862">Zinc</keyword>
<keyword evidence="13 15" id="KW-0234">DNA repair</keyword>
<reference evidence="17 18" key="1">
    <citation type="submission" date="2018-06" db="EMBL/GenBank/DDBJ databases">
        <title>Population genomics shows no distinction between pathogenic Candida krusei and environmental Pichia kudriavzevii: One species, four names.</title>
        <authorList>
            <person name="Douglass A.P."/>
            <person name="Offei B."/>
            <person name="Braun-Galleani S."/>
            <person name="Coughlan A.Y."/>
            <person name="Martos A."/>
            <person name="Ortiz-Merino R.A."/>
            <person name="Byrne K.P."/>
            <person name="Wolfe K.H."/>
        </authorList>
    </citation>
    <scope>NUCLEOTIDE SEQUENCE [LARGE SCALE GENOMIC DNA]</scope>
    <source>
        <strain evidence="17 18">CBS573</strain>
    </source>
</reference>
<dbReference type="Proteomes" id="UP000249293">
    <property type="component" value="Chromosome 4"/>
</dbReference>
<evidence type="ECO:0000259" key="16">
    <source>
        <dbReference type="Pfam" id="PF08746"/>
    </source>
</evidence>
<dbReference type="GeneID" id="40385548"/>
<evidence type="ECO:0000256" key="3">
    <source>
        <dbReference type="ARBA" id="ARBA00010258"/>
    </source>
</evidence>
<evidence type="ECO:0000256" key="14">
    <source>
        <dbReference type="ARBA" id="ARBA00023242"/>
    </source>
</evidence>
<feature type="domain" description="Non-structural maintenance of chromosomes element 1 RING C4HC3-type" evidence="16">
    <location>
        <begin position="255"/>
        <end position="296"/>
    </location>
</feature>
<evidence type="ECO:0000313" key="18">
    <source>
        <dbReference type="Proteomes" id="UP000249293"/>
    </source>
</evidence>
<dbReference type="GO" id="GO:0005634">
    <property type="term" value="C:nucleus"/>
    <property type="evidence" value="ECO:0007669"/>
    <property type="project" value="UniProtKB-SubCell"/>
</dbReference>
<name>A0A2U9RA20_PICKU</name>
<dbReference type="OrthoDB" id="185455at2759"/>
<keyword evidence="10 15" id="KW-0833">Ubl conjugation pathway</keyword>
<dbReference type="AlphaFoldDB" id="A0A2U9RA20"/>
<keyword evidence="9 15" id="KW-0863">Zinc-finger</keyword>
<evidence type="ECO:0000256" key="8">
    <source>
        <dbReference type="ARBA" id="ARBA00022763"/>
    </source>
</evidence>
<dbReference type="Gene3D" id="3.30.40.10">
    <property type="entry name" value="Zinc/RING finger domain, C3HC4 (zinc finger)"/>
    <property type="match status" value="1"/>
</dbReference>
<evidence type="ECO:0000256" key="11">
    <source>
        <dbReference type="ARBA" id="ARBA00022833"/>
    </source>
</evidence>
<evidence type="ECO:0000256" key="10">
    <source>
        <dbReference type="ARBA" id="ARBA00022786"/>
    </source>
</evidence>
<evidence type="ECO:0000256" key="12">
    <source>
        <dbReference type="ARBA" id="ARBA00023172"/>
    </source>
</evidence>
<evidence type="ECO:0000256" key="5">
    <source>
        <dbReference type="ARBA" id="ARBA00019422"/>
    </source>
</evidence>
<keyword evidence="12 15" id="KW-0233">DNA recombination</keyword>
<dbReference type="GO" id="GO:0000724">
    <property type="term" value="P:double-strand break repair via homologous recombination"/>
    <property type="evidence" value="ECO:0007669"/>
    <property type="project" value="TreeGrafter"/>
</dbReference>
<evidence type="ECO:0000313" key="17">
    <source>
        <dbReference type="EMBL" id="AWU77719.1"/>
    </source>
</evidence>
<dbReference type="Gene3D" id="1.10.10.10">
    <property type="entry name" value="Winged helix-like DNA-binding domain superfamily/Winged helix DNA-binding domain"/>
    <property type="match status" value="1"/>
</dbReference>
<keyword evidence="8 15" id="KW-0227">DNA damage</keyword>
<evidence type="ECO:0000256" key="4">
    <source>
        <dbReference type="ARBA" id="ARBA00012483"/>
    </source>
</evidence>
<keyword evidence="18" id="KW-1185">Reference proteome</keyword>
<evidence type="ECO:0000256" key="6">
    <source>
        <dbReference type="ARBA" id="ARBA00022679"/>
    </source>
</evidence>
<evidence type="ECO:0000256" key="9">
    <source>
        <dbReference type="ARBA" id="ARBA00022771"/>
    </source>
</evidence>
<comment type="subunit">
    <text evidence="15">Component of the Smc5-Smc6 complex.</text>
</comment>
<accession>A0A2U9RA20</accession>
<comment type="subcellular location">
    <subcellularLocation>
        <location evidence="2 15">Nucleus</location>
    </subcellularLocation>
</comment>
<dbReference type="RefSeq" id="XP_029323196.1">
    <property type="nucleotide sequence ID" value="XM_029467336.1"/>
</dbReference>
<keyword evidence="14 15" id="KW-0539">Nucleus</keyword>
<dbReference type="VEuPathDB" id="FungiDB:C5L36_0D04460"/>
<dbReference type="Pfam" id="PF08746">
    <property type="entry name" value="zf-RING-like"/>
    <property type="match status" value="1"/>
</dbReference>
<evidence type="ECO:0000256" key="7">
    <source>
        <dbReference type="ARBA" id="ARBA00022723"/>
    </source>
</evidence>
<dbReference type="EMBL" id="CP028776">
    <property type="protein sequence ID" value="AWU77719.1"/>
    <property type="molecule type" value="Genomic_DNA"/>
</dbReference>
<comment type="catalytic activity">
    <reaction evidence="1 15">
        <text>S-ubiquitinyl-[E2 ubiquitin-conjugating enzyme]-L-cysteine + [acceptor protein]-L-lysine = [E2 ubiquitin-conjugating enzyme]-L-cysteine + N(6)-ubiquitinyl-[acceptor protein]-L-lysine.</text>
        <dbReference type="EC" id="2.3.2.27"/>
    </reaction>
</comment>
<evidence type="ECO:0000256" key="15">
    <source>
        <dbReference type="RuleBase" id="RU368018"/>
    </source>
</evidence>
<evidence type="ECO:0000256" key="2">
    <source>
        <dbReference type="ARBA" id="ARBA00004123"/>
    </source>
</evidence>
<dbReference type="Gene3D" id="3.90.1150.220">
    <property type="match status" value="1"/>
</dbReference>
<sequence length="309" mass="35164">MSDILIENYVQQLNDPETYTDVHAAVIDLVMSVRTISKDQLMVYLQKAILTVLLDSTEDSTIEEELRSSIDSTVKNQYININTLHSVLHSINVKLDVFGMEIAESRDMDTSTEILYSFINKKGTGAIQLSTKYTQNDIQLVKHVVDRIFAPEHVLQSSVTDAEGNILHRITYSVPYMSMIKHLRNGPEQLDDEDMPLMTKLSFDESELFLQDLELYGWLELYNDCFTLSTRGLVELKDFLIKTYGSYPDGTISTCFGCKDILTRGCACPNSSCNVRFHKDCKNLFRKSRNTSACPNSDCDADIEDFYSF</sequence>
<dbReference type="InterPro" id="IPR011513">
    <property type="entry name" value="Nse1"/>
</dbReference>
<dbReference type="InterPro" id="IPR013083">
    <property type="entry name" value="Znf_RING/FYVE/PHD"/>
</dbReference>
<dbReference type="EC" id="2.3.2.27" evidence="4 15"/>
<comment type="function">
    <text evidence="15">Acts in a DNA repair pathway for removal of UV-induced DNA damage that is distinct from classical nucleotide excision repair and in repair of ionizing radiation damage. Functions in homologous recombination repair of DNA double strand breaks and in recovery of stalled replication forks.</text>
</comment>
<dbReference type="PANTHER" id="PTHR20973:SF0">
    <property type="entry name" value="NON-STRUCTURAL MAINTENANCE OF CHROMOSOMES ELEMENT 1 HOMOLOG"/>
    <property type="match status" value="1"/>
</dbReference>
<dbReference type="InterPro" id="IPR014857">
    <property type="entry name" value="Nse1_RING_C4HC3-type"/>
</dbReference>
<dbReference type="Pfam" id="PF07574">
    <property type="entry name" value="SMC_Nse1"/>
    <property type="match status" value="1"/>
</dbReference>
<dbReference type="GO" id="GO:0008270">
    <property type="term" value="F:zinc ion binding"/>
    <property type="evidence" value="ECO:0007669"/>
    <property type="project" value="UniProtKB-KW"/>
</dbReference>
<dbReference type="KEGG" id="pkz:C5L36_0D04460"/>
<organism evidence="17 18">
    <name type="scientific">Pichia kudriavzevii</name>
    <name type="common">Yeast</name>
    <name type="synonym">Issatchenkia orientalis</name>
    <dbReference type="NCBI Taxonomy" id="4909"/>
    <lineage>
        <taxon>Eukaryota</taxon>
        <taxon>Fungi</taxon>
        <taxon>Dikarya</taxon>
        <taxon>Ascomycota</taxon>
        <taxon>Saccharomycotina</taxon>
        <taxon>Pichiomycetes</taxon>
        <taxon>Pichiales</taxon>
        <taxon>Pichiaceae</taxon>
        <taxon>Pichia</taxon>
    </lineage>
</organism>
<protein>
    <recommendedName>
        <fullName evidence="5 15">Non-structural maintenance of chromosomes element 1 homolog</fullName>
        <ecNumber evidence="4 15">2.3.2.27</ecNumber>
    </recommendedName>
</protein>
<dbReference type="PANTHER" id="PTHR20973">
    <property type="entry name" value="NON-SMC ELEMENT 1-RELATED"/>
    <property type="match status" value="1"/>
</dbReference>
<keyword evidence="6 15" id="KW-0808">Transferase</keyword>
<evidence type="ECO:0000256" key="1">
    <source>
        <dbReference type="ARBA" id="ARBA00000900"/>
    </source>
</evidence>
<keyword evidence="7 15" id="KW-0479">Metal-binding</keyword>
<dbReference type="GO" id="GO:0030915">
    <property type="term" value="C:Smc5-Smc6 complex"/>
    <property type="evidence" value="ECO:0007669"/>
    <property type="project" value="UniProtKB-UniRule"/>
</dbReference>
<dbReference type="STRING" id="4909.A0A2U9RA20"/>
<gene>
    <name evidence="17" type="ORF">C5L36_0D04460</name>
</gene>
<evidence type="ECO:0000256" key="13">
    <source>
        <dbReference type="ARBA" id="ARBA00023204"/>
    </source>
</evidence>
<comment type="similarity">
    <text evidence="3 15">Belongs to the NSE1 family.</text>
</comment>
<proteinExistence type="inferred from homology"/>
<dbReference type="InterPro" id="IPR036388">
    <property type="entry name" value="WH-like_DNA-bd_sf"/>
</dbReference>
<dbReference type="GO" id="GO:0061630">
    <property type="term" value="F:ubiquitin protein ligase activity"/>
    <property type="evidence" value="ECO:0007669"/>
    <property type="project" value="UniProtKB-EC"/>
</dbReference>